<protein>
    <recommendedName>
        <fullName evidence="5">TonB family protein</fullName>
    </recommendedName>
</protein>
<dbReference type="EMBL" id="PDUD01000025">
    <property type="protein sequence ID" value="PHN04600.1"/>
    <property type="molecule type" value="Genomic_DNA"/>
</dbReference>
<dbReference type="Proteomes" id="UP000223913">
    <property type="component" value="Unassembled WGS sequence"/>
</dbReference>
<feature type="region of interest" description="Disordered" evidence="1">
    <location>
        <begin position="47"/>
        <end position="215"/>
    </location>
</feature>
<keyword evidence="2" id="KW-0472">Membrane</keyword>
<feature type="compositionally biased region" description="Acidic residues" evidence="1">
    <location>
        <begin position="73"/>
        <end position="94"/>
    </location>
</feature>
<dbReference type="AlphaFoldDB" id="A0A2D0N883"/>
<organism evidence="3 4">
    <name type="scientific">Flavilitoribacter nigricans (strain ATCC 23147 / DSM 23189 / NBRC 102662 / NCIMB 1420 / SS-2)</name>
    <name type="common">Lewinella nigricans</name>
    <dbReference type="NCBI Taxonomy" id="1122177"/>
    <lineage>
        <taxon>Bacteria</taxon>
        <taxon>Pseudomonadati</taxon>
        <taxon>Bacteroidota</taxon>
        <taxon>Saprospiria</taxon>
        <taxon>Saprospirales</taxon>
        <taxon>Lewinellaceae</taxon>
        <taxon>Flavilitoribacter</taxon>
    </lineage>
</organism>
<evidence type="ECO:0000256" key="1">
    <source>
        <dbReference type="SAM" id="MobiDB-lite"/>
    </source>
</evidence>
<keyword evidence="2" id="KW-0812">Transmembrane</keyword>
<proteinExistence type="predicted"/>
<sequence>MESIITHDERKNSNRGKVISVAVHIGLILLALLPLLTYPDPPPGQEGIVVNLGLPDIGQGDDNAGPTAPAEPEVAEETPEVEESQPEPEPEVSEPDPVVPEREVVETEDPEAIALKRKQAEEKKRQEEADRKKRAEEEAKRQAEAEAKRQAEAEAKRKAEADRLKNDIGGLFGDGGGKGNTGTAGNQGDPNGDPNAANLEGISSGSGRVGGGLGSRGVLKSPTVAENSQKAGTVVVNVCVDSSGDVVSAEYTQRGSTTADSQLVNAAIRNAKNWQFSRGSVDKQCGTISYNFKVK</sequence>
<gene>
    <name evidence="3" type="ORF">CRP01_21590</name>
</gene>
<evidence type="ECO:0000313" key="4">
    <source>
        <dbReference type="Proteomes" id="UP000223913"/>
    </source>
</evidence>
<dbReference type="OrthoDB" id="1496316at2"/>
<feature type="compositionally biased region" description="Gly residues" evidence="1">
    <location>
        <begin position="170"/>
        <end position="182"/>
    </location>
</feature>
<dbReference type="Gene3D" id="3.30.1150.10">
    <property type="match status" value="1"/>
</dbReference>
<accession>A0A2D0N883</accession>
<keyword evidence="4" id="KW-1185">Reference proteome</keyword>
<dbReference type="RefSeq" id="WP_099152173.1">
    <property type="nucleotide sequence ID" value="NZ_PDUD01000025.1"/>
</dbReference>
<reference evidence="3 4" key="1">
    <citation type="submission" date="2017-10" db="EMBL/GenBank/DDBJ databases">
        <title>The draft genome sequence of Lewinella nigricans NBRC 102662.</title>
        <authorList>
            <person name="Wang K."/>
        </authorList>
    </citation>
    <scope>NUCLEOTIDE SEQUENCE [LARGE SCALE GENOMIC DNA]</scope>
    <source>
        <strain evidence="3 4">NBRC 102662</strain>
    </source>
</reference>
<keyword evidence="2" id="KW-1133">Transmembrane helix</keyword>
<feature type="compositionally biased region" description="Basic and acidic residues" evidence="1">
    <location>
        <begin position="118"/>
        <end position="166"/>
    </location>
</feature>
<name>A0A2D0N883_FLAN2</name>
<comment type="caution">
    <text evidence="3">The sequence shown here is derived from an EMBL/GenBank/DDBJ whole genome shotgun (WGS) entry which is preliminary data.</text>
</comment>
<evidence type="ECO:0000256" key="2">
    <source>
        <dbReference type="SAM" id="Phobius"/>
    </source>
</evidence>
<evidence type="ECO:0008006" key="5">
    <source>
        <dbReference type="Google" id="ProtNLM"/>
    </source>
</evidence>
<feature type="transmembrane region" description="Helical" evidence="2">
    <location>
        <begin position="18"/>
        <end position="38"/>
    </location>
</feature>
<evidence type="ECO:0000313" key="3">
    <source>
        <dbReference type="EMBL" id="PHN04600.1"/>
    </source>
</evidence>